<keyword evidence="4" id="KW-0547">Nucleotide-binding</keyword>
<keyword evidence="2" id="KW-0436">Ligase</keyword>
<evidence type="ECO:0000256" key="4">
    <source>
        <dbReference type="PROSITE-ProRule" id="PRU00409"/>
    </source>
</evidence>
<reference evidence="6 7" key="1">
    <citation type="journal article" date="2016" name="Nat. Commun.">
        <title>Thousands of microbial genomes shed light on interconnected biogeochemical processes in an aquifer system.</title>
        <authorList>
            <person name="Anantharaman K."/>
            <person name="Brown C.T."/>
            <person name="Hug L.A."/>
            <person name="Sharon I."/>
            <person name="Castelle C.J."/>
            <person name="Probst A.J."/>
            <person name="Thomas B.C."/>
            <person name="Singh A."/>
            <person name="Wilkins M.J."/>
            <person name="Karaoz U."/>
            <person name="Brodie E.L."/>
            <person name="Williams K.H."/>
            <person name="Hubbard S.S."/>
            <person name="Banfield J.F."/>
        </authorList>
    </citation>
    <scope>NUCLEOTIDE SEQUENCE [LARGE SCALE GENOMIC DNA]</scope>
</reference>
<evidence type="ECO:0000313" key="6">
    <source>
        <dbReference type="EMBL" id="OGK40508.1"/>
    </source>
</evidence>
<dbReference type="Pfam" id="PF07478">
    <property type="entry name" value="Dala_Dala_lig_C"/>
    <property type="match status" value="1"/>
</dbReference>
<evidence type="ECO:0000256" key="3">
    <source>
        <dbReference type="ARBA" id="ARBA00023316"/>
    </source>
</evidence>
<protein>
    <recommendedName>
        <fullName evidence="5">ATP-grasp domain-containing protein</fullName>
    </recommendedName>
</protein>
<feature type="domain" description="ATP-grasp" evidence="5">
    <location>
        <begin position="119"/>
        <end position="322"/>
    </location>
</feature>
<dbReference type="AlphaFoldDB" id="A0A1F7IAX3"/>
<dbReference type="PROSITE" id="PS50975">
    <property type="entry name" value="ATP_GRASP"/>
    <property type="match status" value="1"/>
</dbReference>
<evidence type="ECO:0000256" key="2">
    <source>
        <dbReference type="ARBA" id="ARBA00022598"/>
    </source>
</evidence>
<dbReference type="GO" id="GO:0005524">
    <property type="term" value="F:ATP binding"/>
    <property type="evidence" value="ECO:0007669"/>
    <property type="project" value="UniProtKB-UniRule"/>
</dbReference>
<organism evidence="6 7">
    <name type="scientific">Candidatus Roizmanbacteria bacterium RIFCSPLOWO2_01_FULL_35_13</name>
    <dbReference type="NCBI Taxonomy" id="1802055"/>
    <lineage>
        <taxon>Bacteria</taxon>
        <taxon>Candidatus Roizmaniibacteriota</taxon>
    </lineage>
</organism>
<proteinExistence type="inferred from homology"/>
<dbReference type="PANTHER" id="PTHR23132">
    <property type="entry name" value="D-ALANINE--D-ALANINE LIGASE"/>
    <property type="match status" value="1"/>
</dbReference>
<comment type="caution">
    <text evidence="6">The sequence shown here is derived from an EMBL/GenBank/DDBJ whole genome shotgun (WGS) entry which is preliminary data.</text>
</comment>
<evidence type="ECO:0000259" key="5">
    <source>
        <dbReference type="PROSITE" id="PS50975"/>
    </source>
</evidence>
<dbReference type="EMBL" id="MGAF01000032">
    <property type="protein sequence ID" value="OGK40508.1"/>
    <property type="molecule type" value="Genomic_DNA"/>
</dbReference>
<evidence type="ECO:0000256" key="1">
    <source>
        <dbReference type="ARBA" id="ARBA00010871"/>
    </source>
</evidence>
<dbReference type="InterPro" id="IPR011095">
    <property type="entry name" value="Dala_Dala_lig_C"/>
</dbReference>
<name>A0A1F7IAX3_9BACT</name>
<dbReference type="Gene3D" id="3.30.470.20">
    <property type="entry name" value="ATP-grasp fold, B domain"/>
    <property type="match status" value="2"/>
</dbReference>
<keyword evidence="3" id="KW-0961">Cell wall biogenesis/degradation</keyword>
<keyword evidence="4" id="KW-0067">ATP-binding</keyword>
<dbReference type="SUPFAM" id="SSF52440">
    <property type="entry name" value="PreATP-grasp domain"/>
    <property type="match status" value="1"/>
</dbReference>
<dbReference type="GO" id="GO:0071555">
    <property type="term" value="P:cell wall organization"/>
    <property type="evidence" value="ECO:0007669"/>
    <property type="project" value="UniProtKB-KW"/>
</dbReference>
<dbReference type="GO" id="GO:0008716">
    <property type="term" value="F:D-alanine-D-alanine ligase activity"/>
    <property type="evidence" value="ECO:0007669"/>
    <property type="project" value="InterPro"/>
</dbReference>
<dbReference type="GO" id="GO:0046872">
    <property type="term" value="F:metal ion binding"/>
    <property type="evidence" value="ECO:0007669"/>
    <property type="project" value="InterPro"/>
</dbReference>
<dbReference type="SUPFAM" id="SSF56059">
    <property type="entry name" value="Glutathione synthetase ATP-binding domain-like"/>
    <property type="match status" value="1"/>
</dbReference>
<gene>
    <name evidence="6" type="ORF">A3A74_02865</name>
</gene>
<dbReference type="STRING" id="1802055.A3A74_02865"/>
<evidence type="ECO:0000313" key="7">
    <source>
        <dbReference type="Proteomes" id="UP000179270"/>
    </source>
</evidence>
<dbReference type="InterPro" id="IPR016185">
    <property type="entry name" value="PreATP-grasp_dom_sf"/>
</dbReference>
<dbReference type="PANTHER" id="PTHR23132:SF23">
    <property type="entry name" value="D-ALANINE--D-ALANINE LIGASE B"/>
    <property type="match status" value="1"/>
</dbReference>
<sequence length="332" mass="38703">MKKMKKPKKVAIVHSDIKRKYFPTEEQYLTEKDAVKDAKVIAKYFINLGIFPKLYPANSVLPQKLKKDKPDMVLNLVGSIKGEEYLAASIPGVMELLEIPYTGTGILGESLSYNKFLVKKLLQQHGIPVPHYQLINQYSERLDPTLRFPLISKLNEIHGSVEITKDAISENEKHLRDRLKFLIKTYNQSVLVEEFIVGREITALIVESMHKKVYLAERIFHTEDKYVIASYDIQWRDKKYKKSHYEKFNDSVLTEYVKKAFDVTRMEDYGKFDVRLDGSGRYYFIDSNSNPYFGPTELQADISLVLKLYGVSFLEILKRLIANTMRQYEYKI</sequence>
<dbReference type="InterPro" id="IPR011761">
    <property type="entry name" value="ATP-grasp"/>
</dbReference>
<dbReference type="Proteomes" id="UP000179270">
    <property type="component" value="Unassembled WGS sequence"/>
</dbReference>
<accession>A0A1F7IAX3</accession>
<dbReference type="Gene3D" id="3.40.50.20">
    <property type="match status" value="1"/>
</dbReference>
<comment type="similarity">
    <text evidence="1">Belongs to the D-alanine--D-alanine ligase family.</text>
</comment>